<evidence type="ECO:0000256" key="1">
    <source>
        <dbReference type="ARBA" id="ARBA00023015"/>
    </source>
</evidence>
<proteinExistence type="predicted"/>
<evidence type="ECO:0000256" key="3">
    <source>
        <dbReference type="ARBA" id="ARBA00023163"/>
    </source>
</evidence>
<dbReference type="PANTHER" id="PTHR30055:SF234">
    <property type="entry name" value="HTH-TYPE TRANSCRIPTIONAL REGULATOR BETI"/>
    <property type="match status" value="1"/>
</dbReference>
<evidence type="ECO:0000259" key="6">
    <source>
        <dbReference type="PROSITE" id="PS50977"/>
    </source>
</evidence>
<sequence>MRRTRDALRDALLALMTERGWDAVDVQALCERADVGRSTFYQHFPNKETLLTESLAGLGQGLISMAPTDAEQVFAFLPGLLAHVDENRELVAALVGRRSALFVHERFRDMLVSLFERSACTPNSAPSNTPSNTPNSTARDWRAAARARAQAAALFELIAWWLGDNRPHTAADVEAVFRALWTRPA</sequence>
<keyword evidence="2 4" id="KW-0238">DNA-binding</keyword>
<organism evidence="7 8">
    <name type="scientific">Roseateles paludis</name>
    <dbReference type="NCBI Taxonomy" id="3145238"/>
    <lineage>
        <taxon>Bacteria</taxon>
        <taxon>Pseudomonadati</taxon>
        <taxon>Pseudomonadota</taxon>
        <taxon>Betaproteobacteria</taxon>
        <taxon>Burkholderiales</taxon>
        <taxon>Sphaerotilaceae</taxon>
        <taxon>Roseateles</taxon>
    </lineage>
</organism>
<keyword evidence="3" id="KW-0804">Transcription</keyword>
<dbReference type="PROSITE" id="PS50977">
    <property type="entry name" value="HTH_TETR_2"/>
    <property type="match status" value="1"/>
</dbReference>
<dbReference type="InterPro" id="IPR050109">
    <property type="entry name" value="HTH-type_TetR-like_transc_reg"/>
</dbReference>
<dbReference type="Proteomes" id="UP001495147">
    <property type="component" value="Unassembled WGS sequence"/>
</dbReference>
<accession>A0ABV0G2X5</accession>
<dbReference type="PRINTS" id="PR00455">
    <property type="entry name" value="HTHTETR"/>
</dbReference>
<comment type="caution">
    <text evidence="7">The sequence shown here is derived from an EMBL/GenBank/DDBJ whole genome shotgun (WGS) entry which is preliminary data.</text>
</comment>
<name>A0ABV0G2X5_9BURK</name>
<gene>
    <name evidence="7" type="ORF">ABDJ85_11395</name>
</gene>
<reference evidence="7 8" key="1">
    <citation type="submission" date="2024-05" db="EMBL/GenBank/DDBJ databases">
        <title>Roseateles sp. DJS-2-20 16S ribosomal RNA gene Genome sequencing and assembly.</title>
        <authorList>
            <person name="Woo H."/>
        </authorList>
    </citation>
    <scope>NUCLEOTIDE SEQUENCE [LARGE SCALE GENOMIC DNA]</scope>
    <source>
        <strain evidence="7 8">DJS-2-20</strain>
    </source>
</reference>
<evidence type="ECO:0000313" key="7">
    <source>
        <dbReference type="EMBL" id="MEO3692076.1"/>
    </source>
</evidence>
<dbReference type="RefSeq" id="WP_347704903.1">
    <property type="nucleotide sequence ID" value="NZ_JBDPZD010000003.1"/>
</dbReference>
<evidence type="ECO:0000313" key="8">
    <source>
        <dbReference type="Proteomes" id="UP001495147"/>
    </source>
</evidence>
<evidence type="ECO:0000256" key="2">
    <source>
        <dbReference type="ARBA" id="ARBA00023125"/>
    </source>
</evidence>
<dbReference type="EMBL" id="JBDPZD010000003">
    <property type="protein sequence ID" value="MEO3692076.1"/>
    <property type="molecule type" value="Genomic_DNA"/>
</dbReference>
<dbReference type="SUPFAM" id="SSF46689">
    <property type="entry name" value="Homeodomain-like"/>
    <property type="match status" value="1"/>
</dbReference>
<feature type="domain" description="HTH tetR-type" evidence="6">
    <location>
        <begin position="2"/>
        <end position="62"/>
    </location>
</feature>
<evidence type="ECO:0000256" key="5">
    <source>
        <dbReference type="SAM" id="MobiDB-lite"/>
    </source>
</evidence>
<dbReference type="PANTHER" id="PTHR30055">
    <property type="entry name" value="HTH-TYPE TRANSCRIPTIONAL REGULATOR RUTR"/>
    <property type="match status" value="1"/>
</dbReference>
<dbReference type="Pfam" id="PF00440">
    <property type="entry name" value="TetR_N"/>
    <property type="match status" value="1"/>
</dbReference>
<protein>
    <submittedName>
        <fullName evidence="7">TetR/AcrR family transcriptional regulator</fullName>
    </submittedName>
</protein>
<feature type="DNA-binding region" description="H-T-H motif" evidence="4">
    <location>
        <begin position="25"/>
        <end position="44"/>
    </location>
</feature>
<keyword evidence="8" id="KW-1185">Reference proteome</keyword>
<dbReference type="Gene3D" id="1.10.357.10">
    <property type="entry name" value="Tetracycline Repressor, domain 2"/>
    <property type="match status" value="1"/>
</dbReference>
<evidence type="ECO:0000256" key="4">
    <source>
        <dbReference type="PROSITE-ProRule" id="PRU00335"/>
    </source>
</evidence>
<dbReference type="InterPro" id="IPR009057">
    <property type="entry name" value="Homeodomain-like_sf"/>
</dbReference>
<feature type="region of interest" description="Disordered" evidence="5">
    <location>
        <begin position="121"/>
        <end position="142"/>
    </location>
</feature>
<dbReference type="InterPro" id="IPR001647">
    <property type="entry name" value="HTH_TetR"/>
</dbReference>
<keyword evidence="1" id="KW-0805">Transcription regulation</keyword>